<evidence type="ECO:0008006" key="3">
    <source>
        <dbReference type="Google" id="ProtNLM"/>
    </source>
</evidence>
<dbReference type="OrthoDB" id="7507540at2"/>
<dbReference type="EMBL" id="ATHL01000051">
    <property type="protein sequence ID" value="EQB17771.1"/>
    <property type="molecule type" value="Genomic_DNA"/>
</dbReference>
<dbReference type="Proteomes" id="UP000015527">
    <property type="component" value="Unassembled WGS sequence"/>
</dbReference>
<gene>
    <name evidence="1" type="ORF">L284_06860</name>
</gene>
<organism evidence="1 2">
    <name type="scientific">Novosphingobium lindaniclasticum LE124</name>
    <dbReference type="NCBI Taxonomy" id="1096930"/>
    <lineage>
        <taxon>Bacteria</taxon>
        <taxon>Pseudomonadati</taxon>
        <taxon>Pseudomonadota</taxon>
        <taxon>Alphaproteobacteria</taxon>
        <taxon>Sphingomonadales</taxon>
        <taxon>Sphingomonadaceae</taxon>
        <taxon>Novosphingobium</taxon>
    </lineage>
</organism>
<dbReference type="AlphaFoldDB" id="T0HN33"/>
<dbReference type="PATRIC" id="fig|1096930.3.peg.1351"/>
<reference evidence="1 2" key="1">
    <citation type="journal article" date="2013" name="Genome Announc.">
        <title>Genome Sequence of Novosphingobium lindaniclasticum LE124T, Isolated from a Hexachlorocyclohexane Dumpsite.</title>
        <authorList>
            <person name="Saxena A."/>
            <person name="Nayyar N."/>
            <person name="Sangwan N."/>
            <person name="Kumari R."/>
            <person name="Khurana J.P."/>
            <person name="Lal R."/>
        </authorList>
    </citation>
    <scope>NUCLEOTIDE SEQUENCE [LARGE SCALE GENOMIC DNA]</scope>
    <source>
        <strain evidence="1 2">LE124</strain>
    </source>
</reference>
<keyword evidence="2" id="KW-1185">Reference proteome</keyword>
<evidence type="ECO:0000313" key="1">
    <source>
        <dbReference type="EMBL" id="EQB17771.1"/>
    </source>
</evidence>
<proteinExistence type="predicted"/>
<comment type="caution">
    <text evidence="1">The sequence shown here is derived from an EMBL/GenBank/DDBJ whole genome shotgun (WGS) entry which is preliminary data.</text>
</comment>
<dbReference type="RefSeq" id="WP_021233322.1">
    <property type="nucleotide sequence ID" value="NZ_ATHL01000051.1"/>
</dbReference>
<evidence type="ECO:0000313" key="2">
    <source>
        <dbReference type="Proteomes" id="UP000015527"/>
    </source>
</evidence>
<accession>T0HN33</accession>
<protein>
    <recommendedName>
        <fullName evidence="3">PilZ domain-containing protein</fullName>
    </recommendedName>
</protein>
<sequence length="85" mass="8841">MNTTPLYGECVSPGGSTPVRISDLARLGCAVEVDAPGAGIEGELSLWIGAVGPFAATAIRKDSRSLAVRFAEPLDTQIVRHFAVS</sequence>
<name>T0HN33_9SPHN</name>